<evidence type="ECO:0000259" key="9">
    <source>
        <dbReference type="PROSITE" id="PS51671"/>
    </source>
</evidence>
<dbReference type="EC" id="2.7.7.59" evidence="8"/>
<dbReference type="Gene3D" id="1.20.120.330">
    <property type="entry name" value="Nucleotidyltransferases domain 2"/>
    <property type="match status" value="1"/>
</dbReference>
<dbReference type="SUPFAM" id="SSF81301">
    <property type="entry name" value="Nucleotidyltransferase"/>
    <property type="match status" value="1"/>
</dbReference>
<evidence type="ECO:0000256" key="5">
    <source>
        <dbReference type="ARBA" id="ARBA00022842"/>
    </source>
</evidence>
<evidence type="ECO:0000259" key="10">
    <source>
        <dbReference type="PROSITE" id="PS51831"/>
    </source>
</evidence>
<dbReference type="PIRSF" id="PIRSF006288">
    <property type="entry name" value="PII_uridyltransf"/>
    <property type="match status" value="1"/>
</dbReference>
<dbReference type="InterPro" id="IPR002934">
    <property type="entry name" value="Polymerase_NTP_transf_dom"/>
</dbReference>
<dbReference type="CDD" id="cd04899">
    <property type="entry name" value="ACT_ACR-UUR-like_2"/>
    <property type="match status" value="1"/>
</dbReference>
<dbReference type="InterPro" id="IPR045865">
    <property type="entry name" value="ACT-like_dom_sf"/>
</dbReference>
<keyword evidence="2 8" id="KW-0548">Nucleotidyltransferase</keyword>
<dbReference type="InterPro" id="IPR003607">
    <property type="entry name" value="HD/PDEase_dom"/>
</dbReference>
<dbReference type="HAMAP" id="MF_00277">
    <property type="entry name" value="PII_uridylyl_transf"/>
    <property type="match status" value="1"/>
</dbReference>
<evidence type="ECO:0000256" key="1">
    <source>
        <dbReference type="ARBA" id="ARBA00022679"/>
    </source>
</evidence>
<comment type="similarity">
    <text evidence="8">Belongs to the GlnD family.</text>
</comment>
<dbReference type="InterPro" id="IPR043519">
    <property type="entry name" value="NT_sf"/>
</dbReference>
<dbReference type="Gene3D" id="3.30.460.10">
    <property type="entry name" value="Beta Polymerase, domain 2"/>
    <property type="match status" value="1"/>
</dbReference>
<dbReference type="PANTHER" id="PTHR47320">
    <property type="entry name" value="BIFUNCTIONAL URIDYLYLTRANSFERASE/URIDYLYL-REMOVING ENZYME"/>
    <property type="match status" value="1"/>
</dbReference>
<sequence length="898" mass="103179">MDTPALQLLQIAPEQLAQQLKDSVSPLPVVKPLLAELQDNAHQYFRQTLDADTLVPHRARQIDAVLRCLWHHQGLSSDQLALVAVGGYGRGELHPHSDIDLLLLCADEEAINQHAEQLQAFITLLWDLKLDIGHSVRTLAECSAEARKDLTIITNMMESRLLAGSQQLLVQLHRATEVSQLWPADEFFNAKWQEIQERHKKHKSSEYNLEPNVKNSPGTLRDIQTISWVTMRHFGNGSLQALQDKGFLTEFEHQRLAISMQFLWRVRYALHMVAGREEDRLLFDLQRDVAALLGFDDDDRQLGVERFMSQFYRNQLATLELADLLLLHFNDDFVKRGEISDVLPLNEHFFLCNGYLQLNDPELFAREPAWLLKVFLLMAQHQDAKGIHTNTIRALRKHRHLINDEFRSNSEHNALFMQLVRNKACVVRELSRMMRYGVLGHYIPEFGQIIGMMEHDLFHIYTVDEHSLRMTRMLRQFRFGEEVREKFPIASRLIHRVQKKELLYLTALLHDTGKSQQGDHCANGADIARNFCRQHNLRPTDSHIVVWLIENHLLMSNASQRLDLSNPEDIHQFALEVGDQNHLEMLYLISVADIFTTNPNLWTSWRAEQMRQLYDNTKAALRRGLANPINKDDVITEIQQEIHDQLLAKGMSEQRIAQLLGEPGDDYFLREGVDNIVWHCSEIDRHGNSESPLVSIRQTSNLEFEGATQIFIFMKDQPNLFAVTTATLDQLNLNIQDARIMTSEGEHNAVDTYIVLDENNQSIEDPARLEKIRTTLQQALSKPDEFTTIIMRRTPRMLKQFEVETQVTMSNDPLMLRTVLEVTAADRPGLLARMGAIFAEFGAQMQGAKILTEGEQVSDIFYIVDETGQPFSDAERCEDLREAIIMGLEEQVEAQSAV</sequence>
<comment type="domain">
    <text evidence="8">Has four distinct domains: an N-terminal nucleotidyltransferase (NT) domain responsible for UTase activity, a central HD domain that encodes UR activity, and two C-terminal ACT domains that seem to have a role in glutamine sensing.</text>
</comment>
<dbReference type="EC" id="3.1.4.-" evidence="8"/>
<dbReference type="SUPFAM" id="SSF55021">
    <property type="entry name" value="ACT-like"/>
    <property type="match status" value="2"/>
</dbReference>
<comment type="catalytic activity">
    <reaction evidence="7">
        <text>guanosine 3',5'-bis(diphosphate) + H2O = GDP + diphosphate + H(+)</text>
        <dbReference type="Rhea" id="RHEA:14253"/>
        <dbReference type="ChEBI" id="CHEBI:15377"/>
        <dbReference type="ChEBI" id="CHEBI:15378"/>
        <dbReference type="ChEBI" id="CHEBI:33019"/>
        <dbReference type="ChEBI" id="CHEBI:58189"/>
        <dbReference type="ChEBI" id="CHEBI:77828"/>
        <dbReference type="EC" id="3.1.7.2"/>
    </reaction>
</comment>
<dbReference type="NCBIfam" id="TIGR01693">
    <property type="entry name" value="UTase_glnD"/>
    <property type="match status" value="1"/>
</dbReference>
<reference evidence="12" key="1">
    <citation type="journal article" date="2019" name="Int. J. Syst. Evol. Microbiol.">
        <title>The Global Catalogue of Microorganisms (GCM) 10K type strain sequencing project: providing services to taxonomists for standard genome sequencing and annotation.</title>
        <authorList>
            <consortium name="The Broad Institute Genomics Platform"/>
            <consortium name="The Broad Institute Genome Sequencing Center for Infectious Disease"/>
            <person name="Wu L."/>
            <person name="Ma J."/>
        </authorList>
    </citation>
    <scope>NUCLEOTIDE SEQUENCE [LARGE SCALE GENOMIC DNA]</scope>
    <source>
        <strain evidence="12">KCTC 42424</strain>
    </source>
</reference>
<dbReference type="Pfam" id="PF01909">
    <property type="entry name" value="NTP_transf_2"/>
    <property type="match status" value="1"/>
</dbReference>
<dbReference type="RefSeq" id="WP_376867485.1">
    <property type="nucleotide sequence ID" value="NZ_JBHRYB010000013.1"/>
</dbReference>
<dbReference type="PROSITE" id="PS51831">
    <property type="entry name" value="HD"/>
    <property type="match status" value="1"/>
</dbReference>
<feature type="domain" description="ACT" evidence="9">
    <location>
        <begin position="819"/>
        <end position="898"/>
    </location>
</feature>
<dbReference type="EMBL" id="JBHRYB010000013">
    <property type="protein sequence ID" value="MFC3681214.1"/>
    <property type="molecule type" value="Genomic_DNA"/>
</dbReference>
<evidence type="ECO:0000256" key="2">
    <source>
        <dbReference type="ARBA" id="ARBA00022695"/>
    </source>
</evidence>
<dbReference type="InterPro" id="IPR006674">
    <property type="entry name" value="HD_domain"/>
</dbReference>
<feature type="domain" description="HD" evidence="10">
    <location>
        <begin position="463"/>
        <end position="586"/>
    </location>
</feature>
<gene>
    <name evidence="8 11" type="primary">glnD</name>
    <name evidence="11" type="ORF">ACFOMG_14000</name>
</gene>
<evidence type="ECO:0000256" key="4">
    <source>
        <dbReference type="ARBA" id="ARBA00022801"/>
    </source>
</evidence>
<comment type="caution">
    <text evidence="11">The sequence shown here is derived from an EMBL/GenBank/DDBJ whole genome shotgun (WGS) entry which is preliminary data.</text>
</comment>
<dbReference type="InterPro" id="IPR013546">
    <property type="entry name" value="PII_UdlTrfase/GS_AdlTrfase"/>
</dbReference>
<keyword evidence="4 8" id="KW-0378">Hydrolase</keyword>
<keyword evidence="3" id="KW-0677">Repeat</keyword>
<dbReference type="PROSITE" id="PS51671">
    <property type="entry name" value="ACT"/>
    <property type="match status" value="2"/>
</dbReference>
<name>A0ABV7VVH7_9GAMM</name>
<dbReference type="GO" id="GO:0008773">
    <property type="term" value="F:[protein-PII] uridylyltransferase activity"/>
    <property type="evidence" value="ECO:0007669"/>
    <property type="project" value="UniProtKB-EC"/>
</dbReference>
<evidence type="ECO:0000256" key="7">
    <source>
        <dbReference type="ARBA" id="ARBA00047968"/>
    </source>
</evidence>
<dbReference type="SUPFAM" id="SSF81593">
    <property type="entry name" value="Nucleotidyltransferase substrate binding subunit/domain"/>
    <property type="match status" value="1"/>
</dbReference>
<dbReference type="Pfam" id="PF08335">
    <property type="entry name" value="GlnD_UR_UTase"/>
    <property type="match status" value="1"/>
</dbReference>
<feature type="region of interest" description="Uridylyltransferase" evidence="8">
    <location>
        <begin position="1"/>
        <end position="344"/>
    </location>
</feature>
<evidence type="ECO:0000313" key="12">
    <source>
        <dbReference type="Proteomes" id="UP001595722"/>
    </source>
</evidence>
<dbReference type="Pfam" id="PF01966">
    <property type="entry name" value="HD"/>
    <property type="match status" value="1"/>
</dbReference>
<dbReference type="Gene3D" id="1.10.3210.10">
    <property type="entry name" value="Hypothetical protein af1432"/>
    <property type="match status" value="1"/>
</dbReference>
<comment type="function">
    <text evidence="8">Modifies, by uridylylation and deuridylylation, the PII regulatory proteins (GlnB and homologs), in response to the nitrogen status of the cell that GlnD senses through the glutamine level. Under low glutamine levels, catalyzes the conversion of the PII proteins and UTP to PII-UMP and PPi, while under higher glutamine levels, GlnD hydrolyzes PII-UMP to PII and UMP (deuridylylation). Thus, controls uridylylation state and activity of the PII proteins, and plays an important role in the regulation of nitrogen metabolism.</text>
</comment>
<comment type="cofactor">
    <cofactor evidence="8">
        <name>Mg(2+)</name>
        <dbReference type="ChEBI" id="CHEBI:18420"/>
    </cofactor>
</comment>
<keyword evidence="5 8" id="KW-0460">Magnesium</keyword>
<comment type="catalytic activity">
    <reaction evidence="8">
        <text>[protein-PII]-uridylyl-L-tyrosine + H2O = [protein-PII]-L-tyrosine + UMP + H(+)</text>
        <dbReference type="Rhea" id="RHEA:48600"/>
        <dbReference type="Rhea" id="RHEA-COMP:12147"/>
        <dbReference type="Rhea" id="RHEA-COMP:12148"/>
        <dbReference type="ChEBI" id="CHEBI:15377"/>
        <dbReference type="ChEBI" id="CHEBI:15378"/>
        <dbReference type="ChEBI" id="CHEBI:46858"/>
        <dbReference type="ChEBI" id="CHEBI:57865"/>
        <dbReference type="ChEBI" id="CHEBI:90602"/>
    </reaction>
</comment>
<accession>A0ABV7VVH7</accession>
<comment type="caution">
    <text evidence="8">Lacks conserved residue(s) required for the propagation of feature annotation.</text>
</comment>
<feature type="domain" description="ACT" evidence="9">
    <location>
        <begin position="709"/>
        <end position="792"/>
    </location>
</feature>
<dbReference type="CDD" id="cd00077">
    <property type="entry name" value="HDc"/>
    <property type="match status" value="1"/>
</dbReference>
<protein>
    <recommendedName>
        <fullName evidence="8">Bifunctional uridylyltransferase/uridylyl-removing enzyme</fullName>
        <shortName evidence="8">UTase/UR</shortName>
    </recommendedName>
    <alternativeName>
        <fullName evidence="8">Bifunctional [protein-PII] modification enzyme</fullName>
    </alternativeName>
    <alternativeName>
        <fullName evidence="8">Bifunctional nitrogen sensor protein</fullName>
    </alternativeName>
    <domain>
        <recommendedName>
            <fullName evidence="8">[Protein-PII] uridylyltransferase</fullName>
            <shortName evidence="8">PII uridylyltransferase</shortName>
            <shortName evidence="8">UTase</shortName>
            <ecNumber evidence="8">2.7.7.59</ecNumber>
        </recommendedName>
    </domain>
    <domain>
        <recommendedName>
            <fullName evidence="8">[Protein-PII]-UMP uridylyl-removing enzyme</fullName>
            <shortName evidence="8">UR</shortName>
            <ecNumber evidence="8">3.1.4.-</ecNumber>
        </recommendedName>
    </domain>
</protein>
<keyword evidence="12" id="KW-1185">Reference proteome</keyword>
<keyword evidence="6 8" id="KW-0511">Multifunctional enzyme</keyword>
<dbReference type="CDD" id="cd05401">
    <property type="entry name" value="NT_GlnE_GlnD_like"/>
    <property type="match status" value="1"/>
</dbReference>
<dbReference type="SUPFAM" id="SSF109604">
    <property type="entry name" value="HD-domain/PDEase-like"/>
    <property type="match status" value="1"/>
</dbReference>
<organism evidence="11 12">
    <name type="scientific">Bacterioplanoides pacificum</name>
    <dbReference type="NCBI Taxonomy" id="1171596"/>
    <lineage>
        <taxon>Bacteria</taxon>
        <taxon>Pseudomonadati</taxon>
        <taxon>Pseudomonadota</taxon>
        <taxon>Gammaproteobacteria</taxon>
        <taxon>Oceanospirillales</taxon>
        <taxon>Oceanospirillaceae</taxon>
        <taxon>Bacterioplanoides</taxon>
    </lineage>
</organism>
<proteinExistence type="inferred from homology"/>
<dbReference type="PANTHER" id="PTHR47320:SF1">
    <property type="entry name" value="BIFUNCTIONAL URIDYLYLTRANSFERASE_URIDYLYL-REMOVING ENZYME"/>
    <property type="match status" value="1"/>
</dbReference>
<dbReference type="SMART" id="SM00471">
    <property type="entry name" value="HDc"/>
    <property type="match status" value="1"/>
</dbReference>
<comment type="activity regulation">
    <text evidence="8">Uridylyltransferase (UTase) activity is inhibited by glutamine, while glutamine activates uridylyl-removing (UR) activity.</text>
</comment>
<dbReference type="InterPro" id="IPR010043">
    <property type="entry name" value="UTase/UR"/>
</dbReference>
<dbReference type="InterPro" id="IPR002912">
    <property type="entry name" value="ACT_dom"/>
</dbReference>
<keyword evidence="1 8" id="KW-0808">Transferase</keyword>
<comment type="catalytic activity">
    <reaction evidence="8">
        <text>[protein-PII]-L-tyrosine + UTP = [protein-PII]-uridylyl-L-tyrosine + diphosphate</text>
        <dbReference type="Rhea" id="RHEA:13673"/>
        <dbReference type="Rhea" id="RHEA-COMP:12147"/>
        <dbReference type="Rhea" id="RHEA-COMP:12148"/>
        <dbReference type="ChEBI" id="CHEBI:33019"/>
        <dbReference type="ChEBI" id="CHEBI:46398"/>
        <dbReference type="ChEBI" id="CHEBI:46858"/>
        <dbReference type="ChEBI" id="CHEBI:90602"/>
        <dbReference type="EC" id="2.7.7.59"/>
    </reaction>
</comment>
<evidence type="ECO:0000313" key="11">
    <source>
        <dbReference type="EMBL" id="MFC3681214.1"/>
    </source>
</evidence>
<dbReference type="CDD" id="cd04900">
    <property type="entry name" value="ACT_UUR-like_1"/>
    <property type="match status" value="1"/>
</dbReference>
<evidence type="ECO:0000256" key="8">
    <source>
        <dbReference type="HAMAP-Rule" id="MF_00277"/>
    </source>
</evidence>
<dbReference type="Proteomes" id="UP001595722">
    <property type="component" value="Unassembled WGS sequence"/>
</dbReference>
<evidence type="ECO:0000256" key="3">
    <source>
        <dbReference type="ARBA" id="ARBA00022737"/>
    </source>
</evidence>
<evidence type="ECO:0000256" key="6">
    <source>
        <dbReference type="ARBA" id="ARBA00023268"/>
    </source>
</evidence>